<comment type="caution">
    <text evidence="7">The sequence shown here is derived from an EMBL/GenBank/DDBJ whole genome shotgun (WGS) entry which is preliminary data.</text>
</comment>
<evidence type="ECO:0000256" key="1">
    <source>
        <dbReference type="ARBA" id="ARBA00001962"/>
    </source>
</evidence>
<keyword evidence="3" id="KW-0677">Repeat</keyword>
<feature type="compositionally biased region" description="Basic residues" evidence="5">
    <location>
        <begin position="261"/>
        <end position="270"/>
    </location>
</feature>
<dbReference type="PROSITE" id="PS51819">
    <property type="entry name" value="VOC"/>
    <property type="match status" value="1"/>
</dbReference>
<dbReference type="RefSeq" id="WP_184556375.1">
    <property type="nucleotide sequence ID" value="NZ_BAAARS010000001.1"/>
</dbReference>
<sequence>MAVRDISHVELYTRDKVAAVHFLVSGMGFTQVADSVAVDRSSVLLRQGDVQIVVTSGWVTGKWLSEHGDGVADIAVTCDDVSETAQAALAAGATVTRSPQGNPVVSGWGGVSHTLLPASNAGPAVPPAGHRWTSSPKAPTAPVGRVRRLDHIAIRLEASGLADYAALCGEVFGLSPLPVARLVPGGRDVTTVAVGSASERVVFALTAADAHHGAGALPESSDPERVTGVHRLAFLADDIPVRGTRVQGRGHAGAQFPAGRTQRRARVRHR</sequence>
<dbReference type="SUPFAM" id="SSF54593">
    <property type="entry name" value="Glyoxalase/Bleomycin resistance protein/Dihydroxybiphenyl dioxygenase"/>
    <property type="match status" value="1"/>
</dbReference>
<comment type="similarity">
    <text evidence="2">Belongs to the 4HPPD family.</text>
</comment>
<evidence type="ECO:0000256" key="4">
    <source>
        <dbReference type="ARBA" id="ARBA00023004"/>
    </source>
</evidence>
<dbReference type="Proteomes" id="UP000591537">
    <property type="component" value="Unassembled WGS sequence"/>
</dbReference>
<evidence type="ECO:0000256" key="5">
    <source>
        <dbReference type="SAM" id="MobiDB-lite"/>
    </source>
</evidence>
<dbReference type="GO" id="GO:0003868">
    <property type="term" value="F:4-hydroxyphenylpyruvate dioxygenase activity"/>
    <property type="evidence" value="ECO:0007669"/>
    <property type="project" value="InterPro"/>
</dbReference>
<feature type="region of interest" description="Disordered" evidence="5">
    <location>
        <begin position="122"/>
        <end position="142"/>
    </location>
</feature>
<dbReference type="InterPro" id="IPR029068">
    <property type="entry name" value="Glyas_Bleomycin-R_OHBP_Dase"/>
</dbReference>
<dbReference type="InterPro" id="IPR005956">
    <property type="entry name" value="4OHPhenylPyrv_dOase"/>
</dbReference>
<keyword evidence="7" id="KW-0560">Oxidoreductase</keyword>
<dbReference type="GO" id="GO:0050585">
    <property type="term" value="F:4-hydroxymandelate synthase activity"/>
    <property type="evidence" value="ECO:0007669"/>
    <property type="project" value="UniProtKB-EC"/>
</dbReference>
<dbReference type="Pfam" id="PF13669">
    <property type="entry name" value="Glyoxalase_4"/>
    <property type="match status" value="1"/>
</dbReference>
<evidence type="ECO:0000259" key="6">
    <source>
        <dbReference type="PROSITE" id="PS51819"/>
    </source>
</evidence>
<dbReference type="InterPro" id="IPR037523">
    <property type="entry name" value="VOC_core"/>
</dbReference>
<evidence type="ECO:0000256" key="2">
    <source>
        <dbReference type="ARBA" id="ARBA00005877"/>
    </source>
</evidence>
<dbReference type="EMBL" id="JACHGV010000001">
    <property type="protein sequence ID" value="MBB6075111.1"/>
    <property type="molecule type" value="Genomic_DNA"/>
</dbReference>
<name>A0A7W9WEX3_9ACTN</name>
<evidence type="ECO:0000313" key="7">
    <source>
        <dbReference type="EMBL" id="MBB6075111.1"/>
    </source>
</evidence>
<accession>A0A7W9WEX3</accession>
<evidence type="ECO:0000313" key="8">
    <source>
        <dbReference type="Proteomes" id="UP000591537"/>
    </source>
</evidence>
<evidence type="ECO:0000256" key="3">
    <source>
        <dbReference type="ARBA" id="ARBA00022737"/>
    </source>
</evidence>
<comment type="cofactor">
    <cofactor evidence="1">
        <name>Fe cation</name>
        <dbReference type="ChEBI" id="CHEBI:24875"/>
    </cofactor>
</comment>
<reference evidence="7 8" key="1">
    <citation type="submission" date="2020-08" db="EMBL/GenBank/DDBJ databases">
        <title>Genomic Encyclopedia of Type Strains, Phase IV (KMG-IV): sequencing the most valuable type-strain genomes for metagenomic binning, comparative biology and taxonomic classification.</title>
        <authorList>
            <person name="Goeker M."/>
        </authorList>
    </citation>
    <scope>NUCLEOTIDE SEQUENCE [LARGE SCALE GENOMIC DNA]</scope>
    <source>
        <strain evidence="7 8">DSM 43350</strain>
    </source>
</reference>
<dbReference type="EC" id="1.13.11.46" evidence="7"/>
<feature type="domain" description="VOC" evidence="6">
    <location>
        <begin position="5"/>
        <end position="137"/>
    </location>
</feature>
<protein>
    <submittedName>
        <fullName evidence="7">4-hydroxymandelate synthase</fullName>
        <ecNumber evidence="7">1.13.11.46</ecNumber>
    </submittedName>
</protein>
<dbReference type="Gene3D" id="3.10.180.10">
    <property type="entry name" value="2,3-Dihydroxybiphenyl 1,2-Dioxygenase, domain 1"/>
    <property type="match status" value="1"/>
</dbReference>
<dbReference type="PANTHER" id="PTHR11959">
    <property type="entry name" value="4-HYDROXYPHENYLPYRUVATE DIOXYGENASE"/>
    <property type="match status" value="1"/>
</dbReference>
<gene>
    <name evidence="7" type="ORF">HNR57_000995</name>
</gene>
<organism evidence="7 8">
    <name type="scientific">Streptomyces paradoxus</name>
    <dbReference type="NCBI Taxonomy" id="66375"/>
    <lineage>
        <taxon>Bacteria</taxon>
        <taxon>Bacillati</taxon>
        <taxon>Actinomycetota</taxon>
        <taxon>Actinomycetes</taxon>
        <taxon>Kitasatosporales</taxon>
        <taxon>Streptomycetaceae</taxon>
        <taxon>Streptomyces</taxon>
    </lineage>
</organism>
<dbReference type="PANTHER" id="PTHR11959:SF1">
    <property type="entry name" value="4-HYDROXYPHENYLPYRUVATE DIOXYGENASE"/>
    <property type="match status" value="1"/>
</dbReference>
<proteinExistence type="inferred from homology"/>
<keyword evidence="4" id="KW-0408">Iron</keyword>
<feature type="region of interest" description="Disordered" evidence="5">
    <location>
        <begin position="246"/>
        <end position="270"/>
    </location>
</feature>
<keyword evidence="8" id="KW-1185">Reference proteome</keyword>
<dbReference type="GO" id="GO:0006572">
    <property type="term" value="P:L-tyrosine catabolic process"/>
    <property type="evidence" value="ECO:0007669"/>
    <property type="project" value="TreeGrafter"/>
</dbReference>
<dbReference type="AlphaFoldDB" id="A0A7W9WEX3"/>